<dbReference type="PANTHER" id="PTHR46980:SF2">
    <property type="entry name" value="TRICALBIN-1-RELATED"/>
    <property type="match status" value="1"/>
</dbReference>
<comment type="caution">
    <text evidence="1">The sequence shown here is derived from an EMBL/GenBank/DDBJ whole genome shotgun (WGS) entry which is preliminary data.</text>
</comment>
<name>A0A7D9LVI2_PARCT</name>
<gene>
    <name evidence="1" type="ORF">PACLA_8A039119</name>
</gene>
<sequence>MDKNGLSDPYCIVYENKREVKATSCVENTLDPVWDNVVEFCTADYTKTVVSLVLHDKDVTTLETLRIKDDPDDFMGSCNFYLSKEQPYFFKRTMDVLFRVRAGKDGLKRAGIICVSALFRPVPAVAKTEKLRPMGGLPDGEPLDKKFLKKKTDPQALEALLIAEKGGIEIQIIQGRNLVVMDMTGDSDPFVTIKYGSGKEKFKSKVIDNTLTPVWNETCRLPLPNEDDKMIIDVWDKDPLSQEKMGHVTFTLAQLREKGKNPGVKEWYKLKKVKTGEIQLAFTYIAPQVAYNVVVMNLHFVPLCCLVSLPNMNDQWYCGTVNY</sequence>
<dbReference type="OrthoDB" id="5976018at2759"/>
<proteinExistence type="predicted"/>
<reference evidence="1" key="1">
    <citation type="submission" date="2020-04" db="EMBL/GenBank/DDBJ databases">
        <authorList>
            <person name="Alioto T."/>
            <person name="Alioto T."/>
            <person name="Gomez Garrido J."/>
        </authorList>
    </citation>
    <scope>NUCLEOTIDE SEQUENCE</scope>
    <source>
        <strain evidence="1">A484AB</strain>
    </source>
</reference>
<keyword evidence="2" id="KW-1185">Reference proteome</keyword>
<dbReference type="PANTHER" id="PTHR46980">
    <property type="entry name" value="TRICALBIN-1-RELATED"/>
    <property type="match status" value="1"/>
</dbReference>
<dbReference type="InterPro" id="IPR052455">
    <property type="entry name" value="Tricalbin_domain"/>
</dbReference>
<dbReference type="PROSITE" id="PS50004">
    <property type="entry name" value="C2"/>
    <property type="match status" value="2"/>
</dbReference>
<dbReference type="Proteomes" id="UP001152795">
    <property type="component" value="Unassembled WGS sequence"/>
</dbReference>
<dbReference type="InterPro" id="IPR035892">
    <property type="entry name" value="C2_domain_sf"/>
</dbReference>
<dbReference type="SUPFAM" id="SSF49562">
    <property type="entry name" value="C2 domain (Calcium/lipid-binding domain, CaLB)"/>
    <property type="match status" value="2"/>
</dbReference>
<evidence type="ECO:0000313" key="2">
    <source>
        <dbReference type="Proteomes" id="UP001152795"/>
    </source>
</evidence>
<dbReference type="Gene3D" id="2.60.40.150">
    <property type="entry name" value="C2 domain"/>
    <property type="match status" value="2"/>
</dbReference>
<dbReference type="CDD" id="cd00030">
    <property type="entry name" value="C2"/>
    <property type="match status" value="2"/>
</dbReference>
<organism evidence="1 2">
    <name type="scientific">Paramuricea clavata</name>
    <name type="common">Red gorgonian</name>
    <name type="synonym">Violescent sea-whip</name>
    <dbReference type="NCBI Taxonomy" id="317549"/>
    <lineage>
        <taxon>Eukaryota</taxon>
        <taxon>Metazoa</taxon>
        <taxon>Cnidaria</taxon>
        <taxon>Anthozoa</taxon>
        <taxon>Octocorallia</taxon>
        <taxon>Malacalcyonacea</taxon>
        <taxon>Plexauridae</taxon>
        <taxon>Paramuricea</taxon>
    </lineage>
</organism>
<dbReference type="EMBL" id="CACRXK020025095">
    <property type="protein sequence ID" value="CAB4039225.1"/>
    <property type="molecule type" value="Genomic_DNA"/>
</dbReference>
<dbReference type="Pfam" id="PF00168">
    <property type="entry name" value="C2"/>
    <property type="match status" value="2"/>
</dbReference>
<dbReference type="AlphaFoldDB" id="A0A7D9LVI2"/>
<evidence type="ECO:0000313" key="1">
    <source>
        <dbReference type="EMBL" id="CAB4039225.1"/>
    </source>
</evidence>
<dbReference type="SMART" id="SM00239">
    <property type="entry name" value="C2"/>
    <property type="match status" value="2"/>
</dbReference>
<dbReference type="InterPro" id="IPR000008">
    <property type="entry name" value="C2_dom"/>
</dbReference>
<accession>A0A7D9LVI2</accession>
<protein>
    <submittedName>
        <fullName evidence="1">Extended synaptotagmin-1-like</fullName>
    </submittedName>
</protein>